<dbReference type="PANTHER" id="PTHR42901:SF1">
    <property type="entry name" value="ALCOHOL DEHYDROGENASE"/>
    <property type="match status" value="1"/>
</dbReference>
<dbReference type="PANTHER" id="PTHR42901">
    <property type="entry name" value="ALCOHOL DEHYDROGENASE"/>
    <property type="match status" value="1"/>
</dbReference>
<dbReference type="AlphaFoldDB" id="A0AAN7TG79"/>
<keyword evidence="2" id="KW-0560">Oxidoreductase</keyword>
<dbReference type="Proteomes" id="UP001310890">
    <property type="component" value="Unassembled WGS sequence"/>
</dbReference>
<evidence type="ECO:0000313" key="4">
    <source>
        <dbReference type="EMBL" id="KAK5114713.1"/>
    </source>
</evidence>
<dbReference type="InterPro" id="IPR036291">
    <property type="entry name" value="NAD(P)-bd_dom_sf"/>
</dbReference>
<dbReference type="PRINTS" id="PR00081">
    <property type="entry name" value="GDHRDH"/>
</dbReference>
<dbReference type="PRINTS" id="PR00080">
    <property type="entry name" value="SDRFAMILY"/>
</dbReference>
<dbReference type="Pfam" id="PF00106">
    <property type="entry name" value="adh_short"/>
    <property type="match status" value="1"/>
</dbReference>
<dbReference type="GO" id="GO:0016491">
    <property type="term" value="F:oxidoreductase activity"/>
    <property type="evidence" value="ECO:0007669"/>
    <property type="project" value="UniProtKB-KW"/>
</dbReference>
<evidence type="ECO:0000256" key="1">
    <source>
        <dbReference type="ARBA" id="ARBA00006484"/>
    </source>
</evidence>
<proteinExistence type="inferred from homology"/>
<reference evidence="4" key="1">
    <citation type="submission" date="2023-08" db="EMBL/GenBank/DDBJ databases">
        <title>Black Yeasts Isolated from many extreme environments.</title>
        <authorList>
            <person name="Coleine C."/>
            <person name="Stajich J.E."/>
            <person name="Selbmann L."/>
        </authorList>
    </citation>
    <scope>NUCLEOTIDE SEQUENCE</scope>
    <source>
        <strain evidence="4">CCFEE 5401</strain>
    </source>
</reference>
<comment type="similarity">
    <text evidence="1 3">Belongs to the short-chain dehydrogenases/reductases (SDR) family.</text>
</comment>
<accession>A0AAN7TG79</accession>
<name>A0AAN7TG79_9PEZI</name>
<sequence length="303" mass="33216">MAAYMQYKAPGTQHFASGTDFVPTLHNDTYDFIKPEQFDLKDRAVLITGASKGIGRATAISFARAGASKIAVGARSSLDSLKDEIEAAAQKAGRATPQVITLKLDVSDYDSAANSANEIEQAFGRLDILVNNGGYLETFHKLLDTDPKEFRTSVETNLLGVYHVTRACLGLMLKTPNGLKEVVQLSSIGANVVSATGYAYKSSKLGVQRFTEMLGVDYPEVLAFSVHPGGVLTDLAKGMGKHMEKFLIDTPQLAADAMVWLTAERRDFLQGRYIACTWDMKELLEKRSKIEEQDLLKVKLRVD</sequence>
<dbReference type="InterPro" id="IPR002347">
    <property type="entry name" value="SDR_fam"/>
</dbReference>
<evidence type="ECO:0000256" key="3">
    <source>
        <dbReference type="RuleBase" id="RU000363"/>
    </source>
</evidence>
<protein>
    <submittedName>
        <fullName evidence="4">Uncharacterized protein</fullName>
    </submittedName>
</protein>
<gene>
    <name evidence="4" type="ORF">LTR62_002287</name>
</gene>
<comment type="caution">
    <text evidence="4">The sequence shown here is derived from an EMBL/GenBank/DDBJ whole genome shotgun (WGS) entry which is preliminary data.</text>
</comment>
<dbReference type="SUPFAM" id="SSF51735">
    <property type="entry name" value="NAD(P)-binding Rossmann-fold domains"/>
    <property type="match status" value="1"/>
</dbReference>
<evidence type="ECO:0000313" key="5">
    <source>
        <dbReference type="Proteomes" id="UP001310890"/>
    </source>
</evidence>
<dbReference type="EMBL" id="JAVRRL010000016">
    <property type="protein sequence ID" value="KAK5114713.1"/>
    <property type="molecule type" value="Genomic_DNA"/>
</dbReference>
<dbReference type="Gene3D" id="3.40.50.720">
    <property type="entry name" value="NAD(P)-binding Rossmann-like Domain"/>
    <property type="match status" value="1"/>
</dbReference>
<evidence type="ECO:0000256" key="2">
    <source>
        <dbReference type="ARBA" id="ARBA00023002"/>
    </source>
</evidence>
<dbReference type="CDD" id="cd05233">
    <property type="entry name" value="SDR_c"/>
    <property type="match status" value="1"/>
</dbReference>
<organism evidence="4 5">
    <name type="scientific">Meristemomyces frigidus</name>
    <dbReference type="NCBI Taxonomy" id="1508187"/>
    <lineage>
        <taxon>Eukaryota</taxon>
        <taxon>Fungi</taxon>
        <taxon>Dikarya</taxon>
        <taxon>Ascomycota</taxon>
        <taxon>Pezizomycotina</taxon>
        <taxon>Dothideomycetes</taxon>
        <taxon>Dothideomycetidae</taxon>
        <taxon>Mycosphaerellales</taxon>
        <taxon>Teratosphaeriaceae</taxon>
        <taxon>Meristemomyces</taxon>
    </lineage>
</organism>